<dbReference type="Proteomes" id="UP000175691">
    <property type="component" value="Unassembled WGS sequence"/>
</dbReference>
<dbReference type="STRING" id="1656094.BFC18_08645"/>
<evidence type="ECO:0000256" key="2">
    <source>
        <dbReference type="ARBA" id="ARBA00022598"/>
    </source>
</evidence>
<organism evidence="5 6">
    <name type="scientific">Alteromonas confluentis</name>
    <dbReference type="NCBI Taxonomy" id="1656094"/>
    <lineage>
        <taxon>Bacteria</taxon>
        <taxon>Pseudomonadati</taxon>
        <taxon>Pseudomonadota</taxon>
        <taxon>Gammaproteobacteria</taxon>
        <taxon>Alteromonadales</taxon>
        <taxon>Alteromonadaceae</taxon>
        <taxon>Alteromonas/Salinimonas group</taxon>
        <taxon>Alteromonas</taxon>
    </lineage>
</organism>
<dbReference type="EMBL" id="MDHN01000015">
    <property type="protein sequence ID" value="OFC71218.1"/>
    <property type="molecule type" value="Genomic_DNA"/>
</dbReference>
<evidence type="ECO:0000313" key="6">
    <source>
        <dbReference type="Proteomes" id="UP000175691"/>
    </source>
</evidence>
<dbReference type="InterPro" id="IPR045851">
    <property type="entry name" value="AMP-bd_C_sf"/>
</dbReference>
<comment type="similarity">
    <text evidence="1">Belongs to the ATP-dependent AMP-binding enzyme family.</text>
</comment>
<reference evidence="5 6" key="1">
    <citation type="submission" date="2016-08" db="EMBL/GenBank/DDBJ databases">
        <authorList>
            <person name="Seilhamer J.J."/>
        </authorList>
    </citation>
    <scope>NUCLEOTIDE SEQUENCE [LARGE SCALE GENOMIC DNA]</scope>
    <source>
        <strain evidence="5 6">KCTC 42603</strain>
    </source>
</reference>
<keyword evidence="6" id="KW-1185">Reference proteome</keyword>
<dbReference type="OrthoDB" id="9803968at2"/>
<name>A0A1E7ZCI7_9ALTE</name>
<dbReference type="PANTHER" id="PTHR43201">
    <property type="entry name" value="ACYL-COA SYNTHETASE"/>
    <property type="match status" value="1"/>
</dbReference>
<dbReference type="Pfam" id="PF13193">
    <property type="entry name" value="AMP-binding_C"/>
    <property type="match status" value="1"/>
</dbReference>
<feature type="domain" description="AMP-dependent synthetase/ligase" evidence="3">
    <location>
        <begin position="10"/>
        <end position="349"/>
    </location>
</feature>
<comment type="caution">
    <text evidence="5">The sequence shown here is derived from an EMBL/GenBank/DDBJ whole genome shotgun (WGS) entry which is preliminary data.</text>
</comment>
<dbReference type="Pfam" id="PF00501">
    <property type="entry name" value="AMP-binding"/>
    <property type="match status" value="1"/>
</dbReference>
<evidence type="ECO:0000259" key="3">
    <source>
        <dbReference type="Pfam" id="PF00501"/>
    </source>
</evidence>
<dbReference type="SUPFAM" id="SSF56801">
    <property type="entry name" value="Acetyl-CoA synthetase-like"/>
    <property type="match status" value="1"/>
</dbReference>
<dbReference type="GO" id="GO:0006631">
    <property type="term" value="P:fatty acid metabolic process"/>
    <property type="evidence" value="ECO:0007669"/>
    <property type="project" value="TreeGrafter"/>
</dbReference>
<feature type="domain" description="AMP-binding enzyme C-terminal" evidence="4">
    <location>
        <begin position="404"/>
        <end position="480"/>
    </location>
</feature>
<proteinExistence type="inferred from homology"/>
<dbReference type="InterPro" id="IPR042099">
    <property type="entry name" value="ANL_N_sf"/>
</dbReference>
<dbReference type="GO" id="GO:0031956">
    <property type="term" value="F:medium-chain fatty acid-CoA ligase activity"/>
    <property type="evidence" value="ECO:0007669"/>
    <property type="project" value="TreeGrafter"/>
</dbReference>
<evidence type="ECO:0000256" key="1">
    <source>
        <dbReference type="ARBA" id="ARBA00006432"/>
    </source>
</evidence>
<evidence type="ECO:0000313" key="5">
    <source>
        <dbReference type="EMBL" id="OFC71218.1"/>
    </source>
</evidence>
<dbReference type="PROSITE" id="PS00455">
    <property type="entry name" value="AMP_BINDING"/>
    <property type="match status" value="1"/>
</dbReference>
<dbReference type="Gene3D" id="3.30.300.30">
    <property type="match status" value="1"/>
</dbReference>
<dbReference type="InterPro" id="IPR000873">
    <property type="entry name" value="AMP-dep_synth/lig_dom"/>
</dbReference>
<sequence length="500" mass="55112">MSSMDFLSFQARLRPGDEAVYDITSQRRWTYEAWDGFVSRLVTWLSQQGVHKGDRLVCLARNSAETVALHLACGRAGVLFVPLNWRLSQEELMQLLDDCEPSLVCGDKEADRAGLPYVVLSTLPDLVSELTPSATSNENAASPSLILYTSGTTGLPKGIVHTEQTIMETTQNMALLGHVDEHSTFLCETPMFHVIGLISCVRPALYFGGRLIISDGFEPARTFDRLCDPDLAVSHYFCVPQMANALRQLAHFDASRMTGLKALLTGGAPHPEVQIKAWLNDGIPIVDGYGMSEAGTVLGMSFDMRIIDQKAGYVGLPTHRIDVRLTGPGNQPVAFGEAGEIQIKGANLFVDVWKNHRAYERSFTPDGWFQTGDIGVSDEDGYIRIVDRIKDMFISGGENVYPAEVEAVALRFPQILECALIGVPDEKWGESGCLFVVPSVSHESFDKEGLLREMEKGLARYKLPKVIHLIEALPRNGTGKLRRNILRECDINSLVGNVQA</sequence>
<dbReference type="AlphaFoldDB" id="A0A1E7ZCI7"/>
<evidence type="ECO:0000259" key="4">
    <source>
        <dbReference type="Pfam" id="PF13193"/>
    </source>
</evidence>
<protein>
    <recommendedName>
        <fullName evidence="7">Acyl-CoA synthetase</fullName>
    </recommendedName>
</protein>
<gene>
    <name evidence="5" type="ORF">BFC18_08645</name>
</gene>
<dbReference type="InterPro" id="IPR025110">
    <property type="entry name" value="AMP-bd_C"/>
</dbReference>
<dbReference type="InterPro" id="IPR020845">
    <property type="entry name" value="AMP-binding_CS"/>
</dbReference>
<dbReference type="PANTHER" id="PTHR43201:SF5">
    <property type="entry name" value="MEDIUM-CHAIN ACYL-COA LIGASE ACSF2, MITOCHONDRIAL"/>
    <property type="match status" value="1"/>
</dbReference>
<evidence type="ECO:0008006" key="7">
    <source>
        <dbReference type="Google" id="ProtNLM"/>
    </source>
</evidence>
<keyword evidence="2" id="KW-0436">Ligase</keyword>
<accession>A0A1E7ZCI7</accession>
<dbReference type="Gene3D" id="3.40.50.12780">
    <property type="entry name" value="N-terminal domain of ligase-like"/>
    <property type="match status" value="1"/>
</dbReference>